<feature type="transmembrane region" description="Helical" evidence="6">
    <location>
        <begin position="426"/>
        <end position="446"/>
    </location>
</feature>
<sequence>ATFERAVSLLWKLLLSILNLFQVILYVICAYQNMACGIHYFSSVVMSVIPEHVLKKAVFHNFSAWRLEDILALLSPDQKDHITVELQNGEIWELTRCSRTWRENTSHVNYEYTGYKRDIPCSDGYVYDQSKWRNSVVCELNLVCDQKWYAVLIQPLFMFGVLLGAFIFVVLWSTSTGVFFFGIASVFTFDYYIFMAARFLLAMAAGGYLVVVFVYVMEFIGKKSRTWASIHLHTFFVIGIMSVALLGYLVRTQWLYQIILCTVTVPFIVCCWMLPETPFWLLSEGRYEEAQGLVNTMAVWNKSSSCDLVQLLSLDVNKSLVKNPYATKKHRLADLFHNHEITKMTLIIWLAWFMGCLGFYTFTLDSLLLEKHEYLHLFLLSAMEITTYFIVCILLEKVGRRNSLVFFLLSNSLICGVFMNNYVLKVVVFLAAKIAIGSAFELLYVYTAELYPTIVKCSAMGSSSMVSRISNIIVPFSGQFIKIWIFLPQFLVGILALLSRLLSLNLPETRDKLLTSSWEKTEETGPEKTSSSNISLPGVSNSDLGKMKVINLEES</sequence>
<dbReference type="GO" id="GO:0015226">
    <property type="term" value="F:carnitine transmembrane transporter activity"/>
    <property type="evidence" value="ECO:0007669"/>
    <property type="project" value="Ensembl"/>
</dbReference>
<dbReference type="InterPro" id="IPR005828">
    <property type="entry name" value="MFS_sugar_transport-like"/>
</dbReference>
<reference evidence="7" key="1">
    <citation type="submission" date="2025-08" db="UniProtKB">
        <authorList>
            <consortium name="Ensembl"/>
        </authorList>
    </citation>
    <scope>IDENTIFICATION</scope>
</reference>
<dbReference type="SUPFAM" id="SSF103473">
    <property type="entry name" value="MFS general substrate transporter"/>
    <property type="match status" value="1"/>
</dbReference>
<feature type="transmembrane region" description="Helical" evidence="6">
    <location>
        <begin position="156"/>
        <end position="185"/>
    </location>
</feature>
<dbReference type="GeneTree" id="ENSGT00940000160723"/>
<dbReference type="Proteomes" id="UP000694381">
    <property type="component" value="Unassembled WGS sequence"/>
</dbReference>
<dbReference type="GO" id="GO:0005886">
    <property type="term" value="C:plasma membrane"/>
    <property type="evidence" value="ECO:0007669"/>
    <property type="project" value="Ensembl"/>
</dbReference>
<gene>
    <name evidence="7" type="primary">Slc22a16</name>
</gene>
<keyword evidence="8" id="KW-1185">Reference proteome</keyword>
<dbReference type="GO" id="GO:0046717">
    <property type="term" value="P:acid secretion"/>
    <property type="evidence" value="ECO:0007669"/>
    <property type="project" value="Ensembl"/>
</dbReference>
<keyword evidence="2 6" id="KW-0812">Transmembrane</keyword>
<keyword evidence="4 6" id="KW-0472">Membrane</keyword>
<dbReference type="PANTHER" id="PTHR24064">
    <property type="entry name" value="SOLUTE CARRIER FAMILY 22 MEMBER"/>
    <property type="match status" value="1"/>
</dbReference>
<dbReference type="GO" id="GO:0030317">
    <property type="term" value="P:flagellated sperm motility"/>
    <property type="evidence" value="ECO:0007669"/>
    <property type="project" value="Ensembl"/>
</dbReference>
<evidence type="ECO:0000313" key="7">
    <source>
        <dbReference type="Ensembl" id="ENSNGAP00000021664.1"/>
    </source>
</evidence>
<evidence type="ECO:0000256" key="3">
    <source>
        <dbReference type="ARBA" id="ARBA00022989"/>
    </source>
</evidence>
<evidence type="ECO:0000256" key="4">
    <source>
        <dbReference type="ARBA" id="ARBA00023136"/>
    </source>
</evidence>
<feature type="transmembrane region" description="Helical" evidence="6">
    <location>
        <begin position="191"/>
        <end position="216"/>
    </location>
</feature>
<feature type="transmembrane region" description="Helical" evidence="6">
    <location>
        <begin position="374"/>
        <end position="395"/>
    </location>
</feature>
<dbReference type="GO" id="GO:0005275">
    <property type="term" value="F:amine transmembrane transporter activity"/>
    <property type="evidence" value="ECO:0007669"/>
    <property type="project" value="Ensembl"/>
</dbReference>
<dbReference type="GO" id="GO:0007338">
    <property type="term" value="P:single fertilization"/>
    <property type="evidence" value="ECO:0007669"/>
    <property type="project" value="Ensembl"/>
</dbReference>
<protein>
    <submittedName>
        <fullName evidence="7">Solute carrier family 22 (organic cation transporter), member 16</fullName>
    </submittedName>
</protein>
<evidence type="ECO:0000256" key="1">
    <source>
        <dbReference type="ARBA" id="ARBA00004141"/>
    </source>
</evidence>
<feature type="transmembrane region" description="Helical" evidence="6">
    <location>
        <begin position="228"/>
        <end position="248"/>
    </location>
</feature>
<dbReference type="GO" id="GO:0015606">
    <property type="term" value="F:spermidine transmembrane transporter activity"/>
    <property type="evidence" value="ECO:0007669"/>
    <property type="project" value="Ensembl"/>
</dbReference>
<evidence type="ECO:0000256" key="6">
    <source>
        <dbReference type="SAM" id="Phobius"/>
    </source>
</evidence>
<dbReference type="InterPro" id="IPR036259">
    <property type="entry name" value="MFS_trans_sf"/>
</dbReference>
<comment type="subcellular location">
    <subcellularLocation>
        <location evidence="1">Membrane</location>
        <topology evidence="1">Multi-pass membrane protein</topology>
    </subcellularLocation>
</comment>
<feature type="region of interest" description="Disordered" evidence="5">
    <location>
        <begin position="517"/>
        <end position="542"/>
    </location>
</feature>
<feature type="transmembrane region" description="Helical" evidence="6">
    <location>
        <begin position="344"/>
        <end position="362"/>
    </location>
</feature>
<keyword evidence="3 6" id="KW-1133">Transmembrane helix</keyword>
<feature type="transmembrane region" description="Helical" evidence="6">
    <location>
        <begin position="13"/>
        <end position="31"/>
    </location>
</feature>
<dbReference type="Pfam" id="PF00083">
    <property type="entry name" value="Sugar_tr"/>
    <property type="match status" value="1"/>
</dbReference>
<evidence type="ECO:0000256" key="5">
    <source>
        <dbReference type="SAM" id="MobiDB-lite"/>
    </source>
</evidence>
<feature type="transmembrane region" description="Helical" evidence="6">
    <location>
        <begin position="254"/>
        <end position="274"/>
    </location>
</feature>
<dbReference type="Gene3D" id="1.20.1250.20">
    <property type="entry name" value="MFS general substrate transporter like domains"/>
    <property type="match status" value="1"/>
</dbReference>
<feature type="compositionally biased region" description="Basic and acidic residues" evidence="5">
    <location>
        <begin position="517"/>
        <end position="526"/>
    </location>
</feature>
<dbReference type="AlphaFoldDB" id="A0A8C6RSE1"/>
<evidence type="ECO:0000313" key="8">
    <source>
        <dbReference type="Proteomes" id="UP000694381"/>
    </source>
</evidence>
<reference evidence="7" key="2">
    <citation type="submission" date="2025-09" db="UniProtKB">
        <authorList>
            <consortium name="Ensembl"/>
        </authorList>
    </citation>
    <scope>IDENTIFICATION</scope>
</reference>
<evidence type="ECO:0000256" key="2">
    <source>
        <dbReference type="ARBA" id="ARBA00022692"/>
    </source>
</evidence>
<organism evidence="7 8">
    <name type="scientific">Nannospalax galili</name>
    <name type="common">Northern Israeli blind subterranean mole rat</name>
    <name type="synonym">Spalax galili</name>
    <dbReference type="NCBI Taxonomy" id="1026970"/>
    <lineage>
        <taxon>Eukaryota</taxon>
        <taxon>Metazoa</taxon>
        <taxon>Chordata</taxon>
        <taxon>Craniata</taxon>
        <taxon>Vertebrata</taxon>
        <taxon>Euteleostomi</taxon>
        <taxon>Mammalia</taxon>
        <taxon>Eutheria</taxon>
        <taxon>Euarchontoglires</taxon>
        <taxon>Glires</taxon>
        <taxon>Rodentia</taxon>
        <taxon>Myomorpha</taxon>
        <taxon>Muroidea</taxon>
        <taxon>Spalacidae</taxon>
        <taxon>Spalacinae</taxon>
        <taxon>Nannospalax</taxon>
    </lineage>
</organism>
<name>A0A8C6RSE1_NANGA</name>
<feature type="transmembrane region" description="Helical" evidence="6">
    <location>
        <begin position="402"/>
        <end position="420"/>
    </location>
</feature>
<feature type="compositionally biased region" description="Polar residues" evidence="5">
    <location>
        <begin position="527"/>
        <end position="542"/>
    </location>
</feature>
<dbReference type="Ensembl" id="ENSNGAT00000027345.1">
    <property type="protein sequence ID" value="ENSNGAP00000021664.1"/>
    <property type="gene ID" value="ENSNGAG00000020774.1"/>
</dbReference>
<dbReference type="GO" id="GO:0005829">
    <property type="term" value="C:cytosol"/>
    <property type="evidence" value="ECO:0007669"/>
    <property type="project" value="Ensembl"/>
</dbReference>
<proteinExistence type="predicted"/>
<accession>A0A8C6RSE1</accession>